<accession>Q12SL5</accession>
<organism evidence="2 3">
    <name type="scientific">Shewanella denitrificans (strain OS217 / ATCC BAA-1090 / DSM 15013)</name>
    <dbReference type="NCBI Taxonomy" id="318161"/>
    <lineage>
        <taxon>Bacteria</taxon>
        <taxon>Pseudomonadati</taxon>
        <taxon>Pseudomonadota</taxon>
        <taxon>Gammaproteobacteria</taxon>
        <taxon>Alteromonadales</taxon>
        <taxon>Shewanellaceae</taxon>
        <taxon>Shewanella</taxon>
    </lineage>
</organism>
<reference evidence="2 3" key="1">
    <citation type="submission" date="2006-03" db="EMBL/GenBank/DDBJ databases">
        <title>Complete sequence of Shewanella denitrificans OS217.</title>
        <authorList>
            <consortium name="US DOE Joint Genome Institute"/>
            <person name="Copeland A."/>
            <person name="Lucas S."/>
            <person name="Lapidus A."/>
            <person name="Barry K."/>
            <person name="Detter J.C."/>
            <person name="Glavina del Rio T."/>
            <person name="Hammon N."/>
            <person name="Israni S."/>
            <person name="Dalin E."/>
            <person name="Tice H."/>
            <person name="Pitluck S."/>
            <person name="Brettin T."/>
            <person name="Bruce D."/>
            <person name="Han C."/>
            <person name="Tapia R."/>
            <person name="Gilna P."/>
            <person name="Kiss H."/>
            <person name="Schmutz J."/>
            <person name="Larimer F."/>
            <person name="Land M."/>
            <person name="Hauser L."/>
            <person name="Kyrpides N."/>
            <person name="Lykidis A."/>
            <person name="Richardson P."/>
        </authorList>
    </citation>
    <scope>NUCLEOTIDE SEQUENCE [LARGE SCALE GENOMIC DNA]</scope>
    <source>
        <strain evidence="3">OS217 / ATCC BAA-1090 / DSM 15013</strain>
    </source>
</reference>
<dbReference type="AlphaFoldDB" id="Q12SL5"/>
<dbReference type="Pfam" id="PF11174">
    <property type="entry name" value="DUF2970"/>
    <property type="match status" value="1"/>
</dbReference>
<evidence type="ECO:0008006" key="4">
    <source>
        <dbReference type="Google" id="ProtNLM"/>
    </source>
</evidence>
<name>Q12SL5_SHEDO</name>
<dbReference type="Proteomes" id="UP000001982">
    <property type="component" value="Chromosome"/>
</dbReference>
<proteinExistence type="predicted"/>
<feature type="transmembrane region" description="Helical" evidence="1">
    <location>
        <begin position="36"/>
        <end position="55"/>
    </location>
</feature>
<dbReference type="RefSeq" id="WP_011494728.1">
    <property type="nucleotide sequence ID" value="NC_007954.1"/>
</dbReference>
<gene>
    <name evidence="2" type="ordered locus">Sden_0265</name>
</gene>
<keyword evidence="3" id="KW-1185">Reference proteome</keyword>
<keyword evidence="1" id="KW-1133">Transmembrane helix</keyword>
<keyword evidence="1" id="KW-0812">Transmembrane</keyword>
<dbReference type="STRING" id="318161.Sden_0265"/>
<sequence>MRVLWQVFTSTLAAFFGVQSNDNRQRDFQNHSPLAYIAMGIIMAVLLVVSLILLVNQVLA</sequence>
<evidence type="ECO:0000313" key="3">
    <source>
        <dbReference type="Proteomes" id="UP000001982"/>
    </source>
</evidence>
<dbReference type="eggNOG" id="ENOG5033AS4">
    <property type="taxonomic scope" value="Bacteria"/>
</dbReference>
<evidence type="ECO:0000256" key="1">
    <source>
        <dbReference type="SAM" id="Phobius"/>
    </source>
</evidence>
<protein>
    <recommendedName>
        <fullName evidence="4">DUF2970 domain-containing protein</fullName>
    </recommendedName>
</protein>
<keyword evidence="1" id="KW-0472">Membrane</keyword>
<dbReference type="InterPro" id="IPR021344">
    <property type="entry name" value="DUF2970"/>
</dbReference>
<dbReference type="HOGENOM" id="CLU_180692_2_1_6"/>
<dbReference type="EMBL" id="CP000302">
    <property type="protein sequence ID" value="ABE53561.1"/>
    <property type="molecule type" value="Genomic_DNA"/>
</dbReference>
<evidence type="ECO:0000313" key="2">
    <source>
        <dbReference type="EMBL" id="ABE53561.1"/>
    </source>
</evidence>
<dbReference type="OrthoDB" id="5625885at2"/>
<dbReference type="KEGG" id="sdn:Sden_0265"/>